<dbReference type="PANTHER" id="PTHR45615:SF63">
    <property type="entry name" value="CHROMOSOME UNDETERMINED SCAFFOLD_10, WHOLE GENOME SHOTGUN SEQUENCE"/>
    <property type="match status" value="1"/>
</dbReference>
<dbReference type="SUPFAM" id="SSF57997">
    <property type="entry name" value="Tropomyosin"/>
    <property type="match status" value="1"/>
</dbReference>
<reference evidence="2 3" key="1">
    <citation type="submission" date="2023-02" db="EMBL/GenBank/DDBJ databases">
        <title>LHISI_Scaffold_Assembly.</title>
        <authorList>
            <person name="Stuart O.P."/>
            <person name="Cleave R."/>
            <person name="Magrath M.J.L."/>
            <person name="Mikheyev A.S."/>
        </authorList>
    </citation>
    <scope>NUCLEOTIDE SEQUENCE [LARGE SCALE GENOMIC DNA]</scope>
    <source>
        <strain evidence="2">Daus_M_001</strain>
        <tissue evidence="2">Leg muscle</tissue>
    </source>
</reference>
<comment type="caution">
    <text evidence="2">The sequence shown here is derived from an EMBL/GenBank/DDBJ whole genome shotgun (WGS) entry which is preliminary data.</text>
</comment>
<name>A0ABQ9H1B6_9NEOP</name>
<dbReference type="Proteomes" id="UP001159363">
    <property type="component" value="Chromosome 7"/>
</dbReference>
<keyword evidence="3" id="KW-1185">Reference proteome</keyword>
<feature type="region of interest" description="Disordered" evidence="1">
    <location>
        <begin position="604"/>
        <end position="631"/>
    </location>
</feature>
<evidence type="ECO:0000256" key="1">
    <source>
        <dbReference type="SAM" id="MobiDB-lite"/>
    </source>
</evidence>
<dbReference type="Gene3D" id="1.20.5.170">
    <property type="match status" value="1"/>
</dbReference>
<accession>A0ABQ9H1B6</accession>
<evidence type="ECO:0000313" key="3">
    <source>
        <dbReference type="Proteomes" id="UP001159363"/>
    </source>
</evidence>
<proteinExistence type="predicted"/>
<sequence>MLLPIGSSRDGLREARLDAWLFTTLLRDRPVYFEMAVSIKHKGGFAISSQRFLLADIQTETDSQLRTRVPDIAQQVLRTRVPDIAQQVLRTRVPDIAQQVLRTRVPDIAQQVLRTRVPDIAQQVLRTRVPDIAQQVLRTRVPDIAHTWILAEISSVKLGLHEAEEYPGSRTSARLQKTLKQPVTETLTHWRNADRGGRVFISAPNKTAVCSRLLIDCALREYSTSNMTGATSPLLSCTEEASPMTPDQVLLALSETADCLDDVIQECLRVQKQNNDTIDSLEHPPVKMQVINKIRKQRMFKYPYLPVSMSEADKRERDKGETATYVKCDIATKRKALNWRAVSTSCRAYFRNLQPSLYVHFEIQRFQKAVSSYVGVRRTGISNVREVLKALNSANMKCVFFSYVKTLNQVIVDLKKQLVGKEDKVKHLEDKLTQAQQQLDDQTEKEKQLNNTVRHLEDKLTQSQQQLDQQTEKEKQLNNTVKHLEDKLTQAQQQLDDQTEKEKQLNNTVKHLEDKLTQAQQQLDDQTEKEKQLNNTVKTLEDKLTQAQQQLDDQTEKEKQLNNTVKHLEDKLTQAQQQLDDQTEKEKQLNNTVKHLEDKLTQAQQQLDDQTEKEKQLNNTARRNHGSGQIMRDTFQQGMRNVHGRKVHGRCYKLVGRGYLYEHQELNFQLEMNCEVILRISSHDHKSGWHKLSQVNCGVIFNRTD</sequence>
<evidence type="ECO:0000313" key="2">
    <source>
        <dbReference type="EMBL" id="KAJ8878098.1"/>
    </source>
</evidence>
<protein>
    <submittedName>
        <fullName evidence="2">Uncharacterized protein</fullName>
    </submittedName>
</protein>
<organism evidence="2 3">
    <name type="scientific">Dryococelus australis</name>
    <dbReference type="NCBI Taxonomy" id="614101"/>
    <lineage>
        <taxon>Eukaryota</taxon>
        <taxon>Metazoa</taxon>
        <taxon>Ecdysozoa</taxon>
        <taxon>Arthropoda</taxon>
        <taxon>Hexapoda</taxon>
        <taxon>Insecta</taxon>
        <taxon>Pterygota</taxon>
        <taxon>Neoptera</taxon>
        <taxon>Polyneoptera</taxon>
        <taxon>Phasmatodea</taxon>
        <taxon>Verophasmatodea</taxon>
        <taxon>Anareolatae</taxon>
        <taxon>Phasmatidae</taxon>
        <taxon>Eurycanthinae</taxon>
        <taxon>Dryococelus</taxon>
    </lineage>
</organism>
<dbReference type="PANTHER" id="PTHR45615">
    <property type="entry name" value="MYOSIN HEAVY CHAIN, NON-MUSCLE"/>
    <property type="match status" value="1"/>
</dbReference>
<gene>
    <name evidence="2" type="ORF">PR048_022565</name>
</gene>
<dbReference type="EMBL" id="JARBHB010000008">
    <property type="protein sequence ID" value="KAJ8878098.1"/>
    <property type="molecule type" value="Genomic_DNA"/>
</dbReference>